<dbReference type="RefSeq" id="WP_102966019.1">
    <property type="nucleotide sequence ID" value="NZ_POSK01000004.1"/>
</dbReference>
<dbReference type="SUPFAM" id="SSF103642">
    <property type="entry name" value="Sec-C motif"/>
    <property type="match status" value="1"/>
</dbReference>
<dbReference type="Pfam" id="PF03695">
    <property type="entry name" value="UPF0149"/>
    <property type="match status" value="1"/>
</dbReference>
<dbReference type="Gene3D" id="3.10.450.50">
    <property type="match status" value="1"/>
</dbReference>
<proteinExistence type="predicted"/>
<reference evidence="1 2" key="1">
    <citation type="submission" date="2018-01" db="EMBL/GenBank/DDBJ databases">
        <title>Draft genome sequences of six Vibrio diazotrophicus strains isolated from deep-sea sediments of the Baltic Sea.</title>
        <authorList>
            <person name="Castillo D."/>
            <person name="Vandieken V."/>
            <person name="Chiang O."/>
            <person name="Middelboe M."/>
        </authorList>
    </citation>
    <scope>NUCLEOTIDE SEQUENCE [LARGE SCALE GENOMIC DNA]</scope>
    <source>
        <strain evidence="1 2">60.27F</strain>
    </source>
</reference>
<protein>
    <submittedName>
        <fullName evidence="1">Prepilin peptidase</fullName>
    </submittedName>
</protein>
<name>A0A2J8I4H3_VIBDI</name>
<dbReference type="OrthoDB" id="570299at2"/>
<dbReference type="Pfam" id="PF02810">
    <property type="entry name" value="SEC-C"/>
    <property type="match status" value="1"/>
</dbReference>
<dbReference type="InterPro" id="IPR036255">
    <property type="entry name" value="YgfB-like_sf"/>
</dbReference>
<accession>A0A2J8I4H3</accession>
<comment type="caution">
    <text evidence="1">The sequence shown here is derived from an EMBL/GenBank/DDBJ whole genome shotgun (WGS) entry which is preliminary data.</text>
</comment>
<dbReference type="PANTHER" id="PTHR33747:SF1">
    <property type="entry name" value="ADENYLATE CYCLASE-ASSOCIATED CAP C-TERMINAL DOMAIN-CONTAINING PROTEIN"/>
    <property type="match status" value="1"/>
</dbReference>
<evidence type="ECO:0000313" key="2">
    <source>
        <dbReference type="Proteomes" id="UP000236449"/>
    </source>
</evidence>
<sequence>MSYQFVNLSSVERSESPAFIEGVVLAANLATKPLDPETWLSSVFGDQAETLKTLITDQINAQYHELKLNEYGLLSMLDQQDSGFDEALADFSEGFMTLWPTIEPSWQEVATSDGSIRMLQALLTTLMLAIDEEQTHEQMKQAGFTDLPKIENMVKQLDLMIHEVALAADEAMIGAKAQNVNPYKDIGRNEICPCGSGKKFKHCCGN</sequence>
<dbReference type="InterPro" id="IPR011978">
    <property type="entry name" value="YgfB-like"/>
</dbReference>
<dbReference type="SUPFAM" id="SSF101327">
    <property type="entry name" value="YgfB-like"/>
    <property type="match status" value="1"/>
</dbReference>
<dbReference type="Proteomes" id="UP000236449">
    <property type="component" value="Unassembled WGS sequence"/>
</dbReference>
<evidence type="ECO:0000313" key="1">
    <source>
        <dbReference type="EMBL" id="PNI05436.1"/>
    </source>
</evidence>
<dbReference type="EMBL" id="POSK01000004">
    <property type="protein sequence ID" value="PNI05436.1"/>
    <property type="molecule type" value="Genomic_DNA"/>
</dbReference>
<dbReference type="AlphaFoldDB" id="A0A2J8I4H3"/>
<gene>
    <name evidence="1" type="ORF">C1N32_08635</name>
</gene>
<dbReference type="PANTHER" id="PTHR33747">
    <property type="entry name" value="UPF0225 PROTEIN SCO1677"/>
    <property type="match status" value="1"/>
</dbReference>
<organism evidence="1 2">
    <name type="scientific">Vibrio diazotrophicus</name>
    <dbReference type="NCBI Taxonomy" id="685"/>
    <lineage>
        <taxon>Bacteria</taxon>
        <taxon>Pseudomonadati</taxon>
        <taxon>Pseudomonadota</taxon>
        <taxon>Gammaproteobacteria</taxon>
        <taxon>Vibrionales</taxon>
        <taxon>Vibrionaceae</taxon>
        <taxon>Vibrio</taxon>
    </lineage>
</organism>
<dbReference type="InterPro" id="IPR004027">
    <property type="entry name" value="SEC_C_motif"/>
</dbReference>